<keyword evidence="5" id="KW-1185">Reference proteome</keyword>
<evidence type="ECO:0000256" key="2">
    <source>
        <dbReference type="ARBA" id="ARBA00023043"/>
    </source>
</evidence>
<dbReference type="Gene3D" id="1.25.40.20">
    <property type="entry name" value="Ankyrin repeat-containing domain"/>
    <property type="match status" value="1"/>
</dbReference>
<dbReference type="InterPro" id="IPR036770">
    <property type="entry name" value="Ankyrin_rpt-contain_sf"/>
</dbReference>
<dbReference type="Proteomes" id="UP000516437">
    <property type="component" value="Unassembled WGS sequence"/>
</dbReference>
<evidence type="ECO:0000256" key="1">
    <source>
        <dbReference type="ARBA" id="ARBA00022737"/>
    </source>
</evidence>
<name>A0A6A1UN29_9ROSI</name>
<dbReference type="OrthoDB" id="303876at2759"/>
<dbReference type="GO" id="GO:0005886">
    <property type="term" value="C:plasma membrane"/>
    <property type="evidence" value="ECO:0007669"/>
    <property type="project" value="TreeGrafter"/>
</dbReference>
<feature type="repeat" description="ANK" evidence="3">
    <location>
        <begin position="19"/>
        <end position="51"/>
    </location>
</feature>
<dbReference type="SUPFAM" id="SSF48403">
    <property type="entry name" value="Ankyrin repeat"/>
    <property type="match status" value="1"/>
</dbReference>
<evidence type="ECO:0000313" key="5">
    <source>
        <dbReference type="Proteomes" id="UP000516437"/>
    </source>
</evidence>
<dbReference type="SMART" id="SM00248">
    <property type="entry name" value="ANK"/>
    <property type="match status" value="2"/>
</dbReference>
<dbReference type="AlphaFoldDB" id="A0A6A1UN29"/>
<accession>A0A6A1UN29</accession>
<dbReference type="PANTHER" id="PTHR24186">
    <property type="entry name" value="PROTEIN PHOSPHATASE 1 REGULATORY SUBUNIT"/>
    <property type="match status" value="1"/>
</dbReference>
<reference evidence="4 5" key="1">
    <citation type="journal article" date="2019" name="Plant Biotechnol. J.">
        <title>The red bayberry genome and genetic basis of sex determination.</title>
        <authorList>
            <person name="Jia H.M."/>
            <person name="Jia H.J."/>
            <person name="Cai Q.L."/>
            <person name="Wang Y."/>
            <person name="Zhao H.B."/>
            <person name="Yang W.F."/>
            <person name="Wang G.Y."/>
            <person name="Li Y.H."/>
            <person name="Zhan D.L."/>
            <person name="Shen Y.T."/>
            <person name="Niu Q.F."/>
            <person name="Chang L."/>
            <person name="Qiu J."/>
            <person name="Zhao L."/>
            <person name="Xie H.B."/>
            <person name="Fu W.Y."/>
            <person name="Jin J."/>
            <person name="Li X.W."/>
            <person name="Jiao Y."/>
            <person name="Zhou C.C."/>
            <person name="Tu T."/>
            <person name="Chai C.Y."/>
            <person name="Gao J.L."/>
            <person name="Fan L.J."/>
            <person name="van de Weg E."/>
            <person name="Wang J.Y."/>
            <person name="Gao Z.S."/>
        </authorList>
    </citation>
    <scope>NUCLEOTIDE SEQUENCE [LARGE SCALE GENOMIC DNA]</scope>
    <source>
        <tissue evidence="4">Leaves</tissue>
    </source>
</reference>
<evidence type="ECO:0000313" key="4">
    <source>
        <dbReference type="EMBL" id="KAB1201596.1"/>
    </source>
</evidence>
<keyword evidence="1" id="KW-0677">Repeat</keyword>
<dbReference type="PANTHER" id="PTHR24186:SF36">
    <property type="entry name" value="SERINE_THREONINE-PROTEIN PHOSPHATASE 6 REGULATORY ANKYRIN REPEAT SUBUNIT A-LIKE"/>
    <property type="match status" value="1"/>
</dbReference>
<dbReference type="InterPro" id="IPR002110">
    <property type="entry name" value="Ankyrin_rpt"/>
</dbReference>
<protein>
    <submittedName>
        <fullName evidence="4">Uncharacterized protein</fullName>
    </submittedName>
</protein>
<sequence length="205" mass="23056">MIQKLLQRFGALPKQADQNGWTPLHLATCRGSDESVKLLLESDRQVAYMKDAKGRTALHAAAYGGNLSAMLLIISSCPDCCELVDKRGRNVLHFIIESPWATKENMKAVLKNPSLSKLLYEKDFDGNTPLHHQFNMEDIKENFIDHSRVDKMALNKQNLTAYDCALSGARLKLAAKLLLRYLEGSKEETINVQALQLIWNMVDLA</sequence>
<dbReference type="PROSITE" id="PS50088">
    <property type="entry name" value="ANK_REPEAT"/>
    <property type="match status" value="1"/>
</dbReference>
<dbReference type="EMBL" id="RXIC02000051">
    <property type="protein sequence ID" value="KAB1201596.1"/>
    <property type="molecule type" value="Genomic_DNA"/>
</dbReference>
<dbReference type="Pfam" id="PF12796">
    <property type="entry name" value="Ank_2"/>
    <property type="match status" value="1"/>
</dbReference>
<gene>
    <name evidence="4" type="ORF">CJ030_MR0G002913</name>
</gene>
<organism evidence="4 5">
    <name type="scientific">Morella rubra</name>
    <name type="common">Chinese bayberry</name>
    <dbReference type="NCBI Taxonomy" id="262757"/>
    <lineage>
        <taxon>Eukaryota</taxon>
        <taxon>Viridiplantae</taxon>
        <taxon>Streptophyta</taxon>
        <taxon>Embryophyta</taxon>
        <taxon>Tracheophyta</taxon>
        <taxon>Spermatophyta</taxon>
        <taxon>Magnoliopsida</taxon>
        <taxon>eudicotyledons</taxon>
        <taxon>Gunneridae</taxon>
        <taxon>Pentapetalae</taxon>
        <taxon>rosids</taxon>
        <taxon>fabids</taxon>
        <taxon>Fagales</taxon>
        <taxon>Myricaceae</taxon>
        <taxon>Morella</taxon>
    </lineage>
</organism>
<evidence type="ECO:0000256" key="3">
    <source>
        <dbReference type="PROSITE-ProRule" id="PRU00023"/>
    </source>
</evidence>
<dbReference type="PROSITE" id="PS50297">
    <property type="entry name" value="ANK_REP_REGION"/>
    <property type="match status" value="1"/>
</dbReference>
<comment type="caution">
    <text evidence="4">The sequence shown here is derived from an EMBL/GenBank/DDBJ whole genome shotgun (WGS) entry which is preliminary data.</text>
</comment>
<proteinExistence type="predicted"/>
<keyword evidence="2 3" id="KW-0040">ANK repeat</keyword>